<sequence>MLIKKVYTESPIDTFRLEYRLCKYQKRNGYLLFYINRFQPLINSIHTKRLDHTLYVLKGSIAYQEDIGVEHVCKETALNINEGECVFLPRGSYYYWVGEEGVEFVTVTDNAPQKIYDAIQVEDIIVF</sequence>
<evidence type="ECO:0008006" key="3">
    <source>
        <dbReference type="Google" id="ProtNLM"/>
    </source>
</evidence>
<evidence type="ECO:0000313" key="1">
    <source>
        <dbReference type="EMBL" id="MDP8174902.1"/>
    </source>
</evidence>
<reference evidence="1" key="1">
    <citation type="journal article" date="2023" name="Front. Microbiol.">
        <title>Phylogeography and host specificity of Pasteurellaceae pathogenic to sea-farmed fish in the north-east Atlantic.</title>
        <authorList>
            <person name="Gulla S."/>
            <person name="Colquhoun D.J."/>
            <person name="Olsen A.B."/>
            <person name="Spilsberg B."/>
            <person name="Lagesen K."/>
            <person name="Aakesson C.P."/>
            <person name="Strom S."/>
            <person name="Manji F."/>
            <person name="Birkbeck T.H."/>
            <person name="Nilsen H.K."/>
        </authorList>
    </citation>
    <scope>NUCLEOTIDE SEQUENCE</scope>
    <source>
        <strain evidence="1">98B1</strain>
    </source>
</reference>
<accession>A0AAJ6P2K9</accession>
<dbReference type="RefSeq" id="WP_306375887.1">
    <property type="nucleotide sequence ID" value="NZ_JASAYT010000014.1"/>
</dbReference>
<dbReference type="Gene3D" id="2.60.120.10">
    <property type="entry name" value="Jelly Rolls"/>
    <property type="match status" value="1"/>
</dbReference>
<organism evidence="1 2">
    <name type="scientific">Phocoenobacter skyensis</name>
    <dbReference type="NCBI Taxonomy" id="97481"/>
    <lineage>
        <taxon>Bacteria</taxon>
        <taxon>Pseudomonadati</taxon>
        <taxon>Pseudomonadota</taxon>
        <taxon>Gammaproteobacteria</taxon>
        <taxon>Pasteurellales</taxon>
        <taxon>Pasteurellaceae</taxon>
        <taxon>Phocoenobacter</taxon>
    </lineage>
</organism>
<proteinExistence type="predicted"/>
<dbReference type="InterPro" id="IPR014710">
    <property type="entry name" value="RmlC-like_jellyroll"/>
</dbReference>
<dbReference type="InterPro" id="IPR011051">
    <property type="entry name" value="RmlC_Cupin_sf"/>
</dbReference>
<dbReference type="SUPFAM" id="SSF51182">
    <property type="entry name" value="RmlC-like cupins"/>
    <property type="match status" value="1"/>
</dbReference>
<dbReference type="AlphaFoldDB" id="A0AAJ6P2K9"/>
<comment type="caution">
    <text evidence="1">The sequence shown here is derived from an EMBL/GenBank/DDBJ whole genome shotgun (WGS) entry which is preliminary data.</text>
</comment>
<name>A0AAJ6P2K9_9PAST</name>
<evidence type="ECO:0000313" key="2">
    <source>
        <dbReference type="Proteomes" id="UP001231736"/>
    </source>
</evidence>
<gene>
    <name evidence="1" type="ORF">QJU97_05455</name>
</gene>
<dbReference type="Proteomes" id="UP001231736">
    <property type="component" value="Unassembled WGS sequence"/>
</dbReference>
<dbReference type="EMBL" id="JASAYT010000014">
    <property type="protein sequence ID" value="MDP8174902.1"/>
    <property type="molecule type" value="Genomic_DNA"/>
</dbReference>
<protein>
    <recommendedName>
        <fullName evidence="3">Cupin domain-containing protein</fullName>
    </recommendedName>
</protein>
<dbReference type="CDD" id="cd02208">
    <property type="entry name" value="cupin_RmlC-like"/>
    <property type="match status" value="1"/>
</dbReference>